<proteinExistence type="predicted"/>
<dbReference type="Gene3D" id="2.170.270.10">
    <property type="entry name" value="SET domain"/>
    <property type="match status" value="1"/>
</dbReference>
<protein>
    <recommendedName>
        <fullName evidence="3">SET domain-containing protein</fullName>
    </recommendedName>
</protein>
<dbReference type="GO" id="GO:0005634">
    <property type="term" value="C:nucleus"/>
    <property type="evidence" value="ECO:0007669"/>
    <property type="project" value="TreeGrafter"/>
</dbReference>
<organism evidence="1 2">
    <name type="scientific">Phycomyces blakesleeanus (strain ATCC 8743b / DSM 1359 / FGSC 10004 / NBRC 33097 / NRRL 1555)</name>
    <dbReference type="NCBI Taxonomy" id="763407"/>
    <lineage>
        <taxon>Eukaryota</taxon>
        <taxon>Fungi</taxon>
        <taxon>Fungi incertae sedis</taxon>
        <taxon>Mucoromycota</taxon>
        <taxon>Mucoromycotina</taxon>
        <taxon>Mucoromycetes</taxon>
        <taxon>Mucorales</taxon>
        <taxon>Phycomycetaceae</taxon>
        <taxon>Phycomyces</taxon>
    </lineage>
</organism>
<dbReference type="OrthoDB" id="5945798at2759"/>
<accession>A0A167QH41</accession>
<dbReference type="RefSeq" id="XP_018297727.1">
    <property type="nucleotide sequence ID" value="XM_018430276.1"/>
</dbReference>
<evidence type="ECO:0000313" key="2">
    <source>
        <dbReference type="Proteomes" id="UP000077315"/>
    </source>
</evidence>
<keyword evidence="2" id="KW-1185">Reference proteome</keyword>
<name>A0A167QH41_PHYB8</name>
<sequence>MDSSVFESRDLPVKVRISPTKGREFLAKTRLEAQQTLFRVFPYATAIFDSHKKRVCAHCLCVHPTRAFSTRCTSCDQIYFCSLTCSEAYLSSSTVDHSVICGLLRKLATFKSDPHTKSVAKLVILCLWERRREAHNLGWDRSDNWWNPELAAYSEDALTSSFEQVQALESHYNDWPEDDKKDWRRMQQFLYNQLSTAQLLTPHETLQDIMHLVSRIESNGFGIFLENKTAKGAVLIALFPLASLFNHDCGNNCEVEQCTEDKLEEEGTEVTVEVEPPKQNKKKTLPKTSVVKIIYPAVFSQPRGTFRVMKISTVRAIEIDEALTISYIDATLPVSARRQLLLDEYYFKCQCERCIKESSGNKK</sequence>
<dbReference type="GeneID" id="28991182"/>
<dbReference type="Proteomes" id="UP000077315">
    <property type="component" value="Unassembled WGS sequence"/>
</dbReference>
<dbReference type="InParanoid" id="A0A167QH41"/>
<gene>
    <name evidence="1" type="ORF">PHYBLDRAFT_139715</name>
</gene>
<dbReference type="VEuPathDB" id="FungiDB:PHYBLDRAFT_139715"/>
<dbReference type="AlphaFoldDB" id="A0A167QH41"/>
<dbReference type="STRING" id="763407.A0A167QH41"/>
<dbReference type="PANTHER" id="PTHR12197">
    <property type="entry name" value="HISTONE-LYSINE N-METHYLTRANSFERASE SMYD"/>
    <property type="match status" value="1"/>
</dbReference>
<dbReference type="PANTHER" id="PTHR12197:SF294">
    <property type="entry name" value="POTENTIAL PROTEIN LYSINE METHYLTRANSFERASE SET6"/>
    <property type="match status" value="1"/>
</dbReference>
<evidence type="ECO:0000313" key="1">
    <source>
        <dbReference type="EMBL" id="OAD79687.1"/>
    </source>
</evidence>
<dbReference type="InterPro" id="IPR050869">
    <property type="entry name" value="H3K4_H4K5_MeTrfase"/>
</dbReference>
<reference evidence="2" key="1">
    <citation type="submission" date="2015-06" db="EMBL/GenBank/DDBJ databases">
        <title>Expansion of signal transduction pathways in fungi by whole-genome duplication.</title>
        <authorList>
            <consortium name="DOE Joint Genome Institute"/>
            <person name="Corrochano L.M."/>
            <person name="Kuo A."/>
            <person name="Marcet-Houben M."/>
            <person name="Polaino S."/>
            <person name="Salamov A."/>
            <person name="Villalobos J.M."/>
            <person name="Alvarez M.I."/>
            <person name="Avalos J."/>
            <person name="Benito E.P."/>
            <person name="Benoit I."/>
            <person name="Burger G."/>
            <person name="Camino L.P."/>
            <person name="Canovas D."/>
            <person name="Cerda-Olmedo E."/>
            <person name="Cheng J.-F."/>
            <person name="Dominguez A."/>
            <person name="Elias M."/>
            <person name="Eslava A.P."/>
            <person name="Glaser F."/>
            <person name="Grimwood J."/>
            <person name="Gutierrez G."/>
            <person name="Heitman J."/>
            <person name="Henrissat B."/>
            <person name="Iturriaga E.A."/>
            <person name="Lang B.F."/>
            <person name="Lavin J.L."/>
            <person name="Lee S."/>
            <person name="Li W."/>
            <person name="Lindquist E."/>
            <person name="Lopez-Garcia S."/>
            <person name="Luque E.M."/>
            <person name="Marcos A.T."/>
            <person name="Martin J."/>
            <person name="McCluskey K."/>
            <person name="Medina H.R."/>
            <person name="Miralles-Duran A."/>
            <person name="Miyazaki A."/>
            <person name="Munoz-Torres E."/>
            <person name="Oguiza J.A."/>
            <person name="Ohm R."/>
            <person name="Olmedo M."/>
            <person name="Orejas M."/>
            <person name="Ortiz-Castellanos L."/>
            <person name="Pisabarro A.G."/>
            <person name="Rodriguez-Romero J."/>
            <person name="Ruiz-Herrera J."/>
            <person name="Ruiz-Vazquez R."/>
            <person name="Sanz C."/>
            <person name="Schackwitz W."/>
            <person name="Schmutz J."/>
            <person name="Shahriari M."/>
            <person name="Shelest E."/>
            <person name="Silva-Franco F."/>
            <person name="Soanes D."/>
            <person name="Syed K."/>
            <person name="Tagua V.G."/>
            <person name="Talbot N.J."/>
            <person name="Thon M."/>
            <person name="De vries R.P."/>
            <person name="Wiebenga A."/>
            <person name="Yadav J.S."/>
            <person name="Braun E.L."/>
            <person name="Baker S."/>
            <person name="Garre V."/>
            <person name="Horwitz B."/>
            <person name="Torres-Martinez S."/>
            <person name="Idnurm A."/>
            <person name="Herrera-Estrella A."/>
            <person name="Gabaldon T."/>
            <person name="Grigoriev I.V."/>
        </authorList>
    </citation>
    <scope>NUCLEOTIDE SEQUENCE [LARGE SCALE GENOMIC DNA]</scope>
    <source>
        <strain evidence="2">NRRL 1555(-)</strain>
    </source>
</reference>
<dbReference type="SUPFAM" id="SSF82199">
    <property type="entry name" value="SET domain"/>
    <property type="match status" value="1"/>
</dbReference>
<dbReference type="EMBL" id="KV440972">
    <property type="protein sequence ID" value="OAD79687.1"/>
    <property type="molecule type" value="Genomic_DNA"/>
</dbReference>
<dbReference type="InterPro" id="IPR046341">
    <property type="entry name" value="SET_dom_sf"/>
</dbReference>
<evidence type="ECO:0008006" key="3">
    <source>
        <dbReference type="Google" id="ProtNLM"/>
    </source>
</evidence>